<evidence type="ECO:0000256" key="4">
    <source>
        <dbReference type="ARBA" id="ARBA00022982"/>
    </source>
</evidence>
<dbReference type="InterPro" id="IPR006593">
    <property type="entry name" value="Cyt_b561/ferric_Rdtase_TM"/>
</dbReference>
<dbReference type="Pfam" id="PF03188">
    <property type="entry name" value="Cytochrom_B561"/>
    <property type="match status" value="1"/>
</dbReference>
<dbReference type="AlphaFoldDB" id="A0A2N9HVP8"/>
<keyword evidence="5 7" id="KW-1133">Transmembrane helix</keyword>
<evidence type="ECO:0000256" key="3">
    <source>
        <dbReference type="ARBA" id="ARBA00022692"/>
    </source>
</evidence>
<proteinExistence type="predicted"/>
<keyword evidence="6 7" id="KW-0472">Membrane</keyword>
<evidence type="ECO:0000259" key="8">
    <source>
        <dbReference type="Pfam" id="PF03188"/>
    </source>
</evidence>
<feature type="transmembrane region" description="Helical" evidence="7">
    <location>
        <begin position="204"/>
        <end position="228"/>
    </location>
</feature>
<evidence type="ECO:0000256" key="5">
    <source>
        <dbReference type="ARBA" id="ARBA00022989"/>
    </source>
</evidence>
<dbReference type="PANTHER" id="PTHR46043:SF2">
    <property type="entry name" value="ARM REPEAT SUPERFAMILY PROTEIN"/>
    <property type="match status" value="1"/>
</dbReference>
<evidence type="ECO:0000313" key="9">
    <source>
        <dbReference type="EMBL" id="SPD16168.1"/>
    </source>
</evidence>
<feature type="domain" description="Cytochrome b561" evidence="8">
    <location>
        <begin position="183"/>
        <end position="233"/>
    </location>
</feature>
<keyword evidence="4" id="KW-0249">Electron transport</keyword>
<dbReference type="GO" id="GO:0016020">
    <property type="term" value="C:membrane"/>
    <property type="evidence" value="ECO:0007669"/>
    <property type="project" value="UniProtKB-SubCell"/>
</dbReference>
<evidence type="ECO:0000256" key="2">
    <source>
        <dbReference type="ARBA" id="ARBA00022448"/>
    </source>
</evidence>
<protein>
    <recommendedName>
        <fullName evidence="8">Cytochrome b561 domain-containing protein</fullName>
    </recommendedName>
</protein>
<reference evidence="9" key="1">
    <citation type="submission" date="2018-02" db="EMBL/GenBank/DDBJ databases">
        <authorList>
            <person name="Cohen D.B."/>
            <person name="Kent A.D."/>
        </authorList>
    </citation>
    <scope>NUCLEOTIDE SEQUENCE</scope>
</reference>
<organism evidence="9">
    <name type="scientific">Fagus sylvatica</name>
    <name type="common">Beechnut</name>
    <dbReference type="NCBI Taxonomy" id="28930"/>
    <lineage>
        <taxon>Eukaryota</taxon>
        <taxon>Viridiplantae</taxon>
        <taxon>Streptophyta</taxon>
        <taxon>Embryophyta</taxon>
        <taxon>Tracheophyta</taxon>
        <taxon>Spermatophyta</taxon>
        <taxon>Magnoliopsida</taxon>
        <taxon>eudicotyledons</taxon>
        <taxon>Gunneridae</taxon>
        <taxon>Pentapetalae</taxon>
        <taxon>rosids</taxon>
        <taxon>fabids</taxon>
        <taxon>Fagales</taxon>
        <taxon>Fagaceae</taxon>
        <taxon>Fagus</taxon>
    </lineage>
</organism>
<dbReference type="Gene3D" id="1.20.120.1770">
    <property type="match status" value="1"/>
</dbReference>
<gene>
    <name evidence="9" type="ORF">FSB_LOCUS44050</name>
</gene>
<evidence type="ECO:0000256" key="1">
    <source>
        <dbReference type="ARBA" id="ARBA00004370"/>
    </source>
</evidence>
<evidence type="ECO:0000256" key="6">
    <source>
        <dbReference type="ARBA" id="ARBA00023136"/>
    </source>
</evidence>
<evidence type="ECO:0000256" key="7">
    <source>
        <dbReference type="SAM" id="Phobius"/>
    </source>
</evidence>
<dbReference type="EMBL" id="OIVN01004224">
    <property type="protein sequence ID" value="SPD16168.1"/>
    <property type="molecule type" value="Genomic_DNA"/>
</dbReference>
<name>A0A2N9HVP8_FAGSY</name>
<accession>A0A2N9HVP8</accession>
<keyword evidence="3 7" id="KW-0812">Transmembrane</keyword>
<sequence>MQSDIDMASASLSQSLHDLDLLLRSGVLHHSNAIVLSHPGPSSTKEDLGFFVRDLFTRLQIGGIEFKKKALESLLQLLAQDDNSPAFVAKEGNIGYLIHLLDFNDNLIREHAGEVRLVRGLCLLLLVGFGRWDQTGISGSMPLKEKASAAVEAITADPENAWAISAYGGVLILIGRHYRERGTWVFGVFAFVAPKASSPTRMKFMAIHICVGRALLYMAICAALTGLMEKATFLQLGPNQREFRLINFTGLAILLFGIFVDLSVTLAHYVY</sequence>
<dbReference type="PANTHER" id="PTHR46043">
    <property type="entry name" value="ARM REPEAT SUPERFAMILY PROTEIN"/>
    <property type="match status" value="1"/>
</dbReference>
<comment type="subcellular location">
    <subcellularLocation>
        <location evidence="1">Membrane</location>
    </subcellularLocation>
</comment>
<feature type="transmembrane region" description="Helical" evidence="7">
    <location>
        <begin position="248"/>
        <end position="270"/>
    </location>
</feature>
<keyword evidence="2" id="KW-0813">Transport</keyword>